<dbReference type="GO" id="GO:0005737">
    <property type="term" value="C:cytoplasm"/>
    <property type="evidence" value="ECO:0007669"/>
    <property type="project" value="UniProtKB-SubCell"/>
</dbReference>
<evidence type="ECO:0000256" key="8">
    <source>
        <dbReference type="ARBA" id="ARBA00023136"/>
    </source>
</evidence>
<dbReference type="GO" id="GO:0031965">
    <property type="term" value="C:nuclear membrane"/>
    <property type="evidence" value="ECO:0007669"/>
    <property type="project" value="UniProtKB-SubCell"/>
</dbReference>
<dbReference type="STRING" id="181874.A0A409YUV3"/>
<dbReference type="InterPro" id="IPR005605">
    <property type="entry name" value="Spo7"/>
</dbReference>
<keyword evidence="14" id="KW-1185">Reference proteome</keyword>
<keyword evidence="7" id="KW-0443">Lipid metabolism</keyword>
<evidence type="ECO:0000256" key="5">
    <source>
        <dbReference type="ARBA" id="ARBA00022692"/>
    </source>
</evidence>
<name>A0A409YUV3_9AGAR</name>
<dbReference type="EMBL" id="NHTK01000582">
    <property type="protein sequence ID" value="PPR06749.1"/>
    <property type="molecule type" value="Genomic_DNA"/>
</dbReference>
<feature type="compositionally biased region" description="Basic and acidic residues" evidence="11">
    <location>
        <begin position="955"/>
        <end position="964"/>
    </location>
</feature>
<evidence type="ECO:0000313" key="14">
    <source>
        <dbReference type="Proteomes" id="UP000284842"/>
    </source>
</evidence>
<keyword evidence="9" id="KW-0539">Nucleus</keyword>
<feature type="compositionally biased region" description="Low complexity" evidence="11">
    <location>
        <begin position="922"/>
        <end position="933"/>
    </location>
</feature>
<feature type="compositionally biased region" description="Low complexity" evidence="11">
    <location>
        <begin position="768"/>
        <end position="790"/>
    </location>
</feature>
<organism evidence="13 14">
    <name type="scientific">Panaeolus cyanescens</name>
    <dbReference type="NCBI Taxonomy" id="181874"/>
    <lineage>
        <taxon>Eukaryota</taxon>
        <taxon>Fungi</taxon>
        <taxon>Dikarya</taxon>
        <taxon>Basidiomycota</taxon>
        <taxon>Agaricomycotina</taxon>
        <taxon>Agaricomycetes</taxon>
        <taxon>Agaricomycetidae</taxon>
        <taxon>Agaricales</taxon>
        <taxon>Agaricineae</taxon>
        <taxon>Galeropsidaceae</taxon>
        <taxon>Panaeolus</taxon>
    </lineage>
</organism>
<keyword evidence="5 12" id="KW-0812">Transmembrane</keyword>
<dbReference type="InterPro" id="IPR019168">
    <property type="entry name" value="NEP1-R1"/>
</dbReference>
<dbReference type="GO" id="GO:0006629">
    <property type="term" value="P:lipid metabolic process"/>
    <property type="evidence" value="ECO:0007669"/>
    <property type="project" value="UniProtKB-KW"/>
</dbReference>
<protein>
    <recommendedName>
        <fullName evidence="10">Transmembrane protein 188</fullName>
    </recommendedName>
</protein>
<feature type="compositionally biased region" description="Polar residues" evidence="11">
    <location>
        <begin position="880"/>
        <end position="898"/>
    </location>
</feature>
<evidence type="ECO:0000256" key="3">
    <source>
        <dbReference type="ARBA" id="ARBA00010998"/>
    </source>
</evidence>
<dbReference type="AlphaFoldDB" id="A0A409YUV3"/>
<evidence type="ECO:0000256" key="11">
    <source>
        <dbReference type="SAM" id="MobiDB-lite"/>
    </source>
</evidence>
<dbReference type="PANTHER" id="PTHR20996">
    <property type="entry name" value="NUCLEAR ENVELOPE PHOSPHATASE-REGULATORY SUBUNIT 1"/>
    <property type="match status" value="1"/>
</dbReference>
<sequence length="964" mass="108569">MSPVAISSNTSRTTSGATLLDVNKANQTLGSLSRQIGATAVRNTLRVEVPPEGWTQDDWGEHQLRCMGMDKTWCLEWKPDYQQGKTQVSEHPHKLWTEEMFYRHLDFLDKHVARSKAASLRPWINAFLYRACYIIKTRNGSEHSMKFSADPGGVPFSNSREKFEPVPSRYVYWTVISYRKADGHLFSALERKETYPCPRSVFCVSECEGPERITQNDVSRALARMDECMRVARVSNIRGAVTNGVVWRFLILERDQDGGGVYSESPDIDTCASLCPQSPRHGTSVVLLQLADWILQSQSVIHSLSYDDKFFVPHSYDCPWNFNNDNTEVCPNEIAFVRLAIEQLDRQLAFGIEDLPNVETESNDDPRSEDPDLYDLCRWQFANLKREPETFLLFKPEVLSALEQAPTEDVMDCSEPDPEEGGLWTEQTLFFQLTFMNRNVSGQICSSQGTLRLWTEPIIARVATMIESRTDYRMFLDFEQGSPWGSLMNSSWHTSSNYGHWTVVLSKASHGADQNFLLDPGLSLGSRLQYLDADSIAFCITEVPDIEWDSESAAALARMMTCAKHTRSPNRADAIHACSTFAEWARHSASANAWLMPPRSGPRGSFVPPADNATYSDLLRFEERLKTTAANLQRRKSKYQLFLFQLIAAIIILLIEVLLPPDVSILVIPYKWLLQQLGPDFYKVDQEILLHPYIATGLLFISVTTLVLFFASGLYSEKIAYANKYVPHANRALRPFNMFLNVKKPPLRSKFIWNPLSFFFPRPDQPHTSSDSRTISRSPSPSGNRSRSASTTRPIPTIPPAVNPRGELIFSSKVDRNFRESYERYRANFERRREEKAFAERKKTWYGKLAFWERAPSPVSAGVGAGGDKGSGGSGASAPPSRTASISSRGKVSRSATPPATPDQGIVMKQKERSGSPMQRASSSSNSTTSSSSAPRERLRRQDSSSMRTAVLERTLGHHEMPAS</sequence>
<feature type="transmembrane region" description="Helical" evidence="12">
    <location>
        <begin position="641"/>
        <end position="670"/>
    </location>
</feature>
<dbReference type="GO" id="GO:0019888">
    <property type="term" value="F:protein phosphatase regulator activity"/>
    <property type="evidence" value="ECO:0007669"/>
    <property type="project" value="InterPro"/>
</dbReference>
<keyword evidence="6 12" id="KW-1133">Transmembrane helix</keyword>
<accession>A0A409YUV3</accession>
<dbReference type="Pfam" id="PF03907">
    <property type="entry name" value="Spo7"/>
    <property type="match status" value="1"/>
</dbReference>
<feature type="region of interest" description="Disordered" evidence="11">
    <location>
        <begin position="764"/>
        <end position="804"/>
    </location>
</feature>
<evidence type="ECO:0000256" key="2">
    <source>
        <dbReference type="ARBA" id="ARBA00004496"/>
    </source>
</evidence>
<keyword evidence="4" id="KW-0963">Cytoplasm</keyword>
<comment type="caution">
    <text evidence="13">The sequence shown here is derived from an EMBL/GenBank/DDBJ whole genome shotgun (WGS) entry which is preliminary data.</text>
</comment>
<dbReference type="GO" id="GO:0071595">
    <property type="term" value="C:Nem1-Spo7 phosphatase complex"/>
    <property type="evidence" value="ECO:0007669"/>
    <property type="project" value="InterPro"/>
</dbReference>
<evidence type="ECO:0000313" key="13">
    <source>
        <dbReference type="EMBL" id="PPR06749.1"/>
    </source>
</evidence>
<dbReference type="OrthoDB" id="5599171at2759"/>
<feature type="region of interest" description="Disordered" evidence="11">
    <location>
        <begin position="861"/>
        <end position="964"/>
    </location>
</feature>
<evidence type="ECO:0000256" key="12">
    <source>
        <dbReference type="SAM" id="Phobius"/>
    </source>
</evidence>
<evidence type="ECO:0000256" key="1">
    <source>
        <dbReference type="ARBA" id="ARBA00004232"/>
    </source>
</evidence>
<reference evidence="13 14" key="1">
    <citation type="journal article" date="2018" name="Evol. Lett.">
        <title>Horizontal gene cluster transfer increased hallucinogenic mushroom diversity.</title>
        <authorList>
            <person name="Reynolds H.T."/>
            <person name="Vijayakumar V."/>
            <person name="Gluck-Thaler E."/>
            <person name="Korotkin H.B."/>
            <person name="Matheny P.B."/>
            <person name="Slot J.C."/>
        </authorList>
    </citation>
    <scope>NUCLEOTIDE SEQUENCE [LARGE SCALE GENOMIC DNA]</scope>
    <source>
        <strain evidence="13 14">2629</strain>
    </source>
</reference>
<dbReference type="Proteomes" id="UP000284842">
    <property type="component" value="Unassembled WGS sequence"/>
</dbReference>
<proteinExistence type="inferred from homology"/>
<evidence type="ECO:0000256" key="10">
    <source>
        <dbReference type="ARBA" id="ARBA00030458"/>
    </source>
</evidence>
<keyword evidence="8 12" id="KW-0472">Membrane</keyword>
<evidence type="ECO:0000256" key="4">
    <source>
        <dbReference type="ARBA" id="ARBA00022490"/>
    </source>
</evidence>
<evidence type="ECO:0000256" key="6">
    <source>
        <dbReference type="ARBA" id="ARBA00022989"/>
    </source>
</evidence>
<comment type="similarity">
    <text evidence="3">Belongs to the CNEP1R1 family.</text>
</comment>
<evidence type="ECO:0000256" key="9">
    <source>
        <dbReference type="ARBA" id="ARBA00023242"/>
    </source>
</evidence>
<dbReference type="InParanoid" id="A0A409YUV3"/>
<feature type="compositionally biased region" description="Gly residues" evidence="11">
    <location>
        <begin position="863"/>
        <end position="875"/>
    </location>
</feature>
<gene>
    <name evidence="13" type="ORF">CVT24_013056</name>
</gene>
<feature type="transmembrane region" description="Helical" evidence="12">
    <location>
        <begin position="690"/>
        <end position="715"/>
    </location>
</feature>
<comment type="subcellular location">
    <subcellularLocation>
        <location evidence="2">Cytoplasm</location>
    </subcellularLocation>
    <subcellularLocation>
        <location evidence="1">Nucleus membrane</location>
        <topology evidence="1">Multi-pass membrane protein</topology>
    </subcellularLocation>
</comment>
<evidence type="ECO:0000256" key="7">
    <source>
        <dbReference type="ARBA" id="ARBA00023098"/>
    </source>
</evidence>
<dbReference type="PANTHER" id="PTHR20996:SF1">
    <property type="entry name" value="NUCLEAR ENVELOPE PHOSPHATASE-REGULATORY SUBUNIT 1"/>
    <property type="match status" value="1"/>
</dbReference>